<dbReference type="SUPFAM" id="SSF50486">
    <property type="entry name" value="FMT C-terminal domain-like"/>
    <property type="match status" value="1"/>
</dbReference>
<dbReference type="InterPro" id="IPR003180">
    <property type="entry name" value="MPG"/>
</dbReference>
<dbReference type="GO" id="GO:0003677">
    <property type="term" value="F:DNA binding"/>
    <property type="evidence" value="ECO:0007669"/>
    <property type="project" value="InterPro"/>
</dbReference>
<evidence type="ECO:0000256" key="4">
    <source>
        <dbReference type="ARBA" id="ARBA00023204"/>
    </source>
</evidence>
<evidence type="ECO:0000256" key="2">
    <source>
        <dbReference type="ARBA" id="ARBA00022763"/>
    </source>
</evidence>
<dbReference type="AlphaFoldDB" id="A0A948TK02"/>
<accession>A0A948TK02</accession>
<dbReference type="Pfam" id="PF02245">
    <property type="entry name" value="Pur_DNA_glyco"/>
    <property type="match status" value="1"/>
</dbReference>
<keyword evidence="4 5" id="KW-0234">DNA repair</keyword>
<dbReference type="GO" id="GO:0003905">
    <property type="term" value="F:alkylbase DNA N-glycosylase activity"/>
    <property type="evidence" value="ECO:0007669"/>
    <property type="project" value="InterPro"/>
</dbReference>
<keyword evidence="2 5" id="KW-0227">DNA damage</keyword>
<dbReference type="GO" id="GO:0006284">
    <property type="term" value="P:base-excision repair"/>
    <property type="evidence" value="ECO:0007669"/>
    <property type="project" value="InterPro"/>
</dbReference>
<evidence type="ECO:0000256" key="3">
    <source>
        <dbReference type="ARBA" id="ARBA00022801"/>
    </source>
</evidence>
<dbReference type="PANTHER" id="PTHR10429:SF0">
    <property type="entry name" value="DNA-3-METHYLADENINE GLYCOSYLASE"/>
    <property type="match status" value="1"/>
</dbReference>
<keyword evidence="3 5" id="KW-0378">Hydrolase</keyword>
<gene>
    <name evidence="6" type="ORF">H9901_04985</name>
</gene>
<protein>
    <recommendedName>
        <fullName evidence="5">Putative 3-methyladenine DNA glycosylase</fullName>
        <ecNumber evidence="5">3.2.2.-</ecNumber>
    </recommendedName>
</protein>
<evidence type="ECO:0000256" key="5">
    <source>
        <dbReference type="HAMAP-Rule" id="MF_00527"/>
    </source>
</evidence>
<dbReference type="InterPro" id="IPR036995">
    <property type="entry name" value="MPG_sf"/>
</dbReference>
<dbReference type="FunFam" id="3.10.300.10:FF:000001">
    <property type="entry name" value="Putative 3-methyladenine DNA glycosylase"/>
    <property type="match status" value="1"/>
</dbReference>
<evidence type="ECO:0000313" key="7">
    <source>
        <dbReference type="Proteomes" id="UP000777303"/>
    </source>
</evidence>
<comment type="caution">
    <text evidence="6">The sequence shown here is derived from an EMBL/GenBank/DDBJ whole genome shotgun (WGS) entry which is preliminary data.</text>
</comment>
<sequence length="205" mass="23212">MQLTTPQIAQAMLGMVLQTNIGGLTSGIIVETEAYLGVIDKAAHAYQNRRTKRNAALFDKAGTVYVYQMRNQFLLNIVTKDNQPECVLIRGIEPLTGQALMQQRRYPQTRWNLTNGPGKLCRALAIDLSFNDTLLGQKLSLLPRYDQPRQIITTARVGIPNKEPWTSRPLRYFVAGNPYVSGIRQRQIAFDNYGWQKNKVSDIND</sequence>
<dbReference type="CDD" id="cd00540">
    <property type="entry name" value="AAG"/>
    <property type="match status" value="1"/>
</dbReference>
<dbReference type="HAMAP" id="MF_00527">
    <property type="entry name" value="3MGH"/>
    <property type="match status" value="1"/>
</dbReference>
<proteinExistence type="inferred from homology"/>
<reference evidence="6" key="2">
    <citation type="submission" date="2021-04" db="EMBL/GenBank/DDBJ databases">
        <authorList>
            <person name="Gilroy R."/>
        </authorList>
    </citation>
    <scope>NUCLEOTIDE SEQUENCE</scope>
    <source>
        <strain evidence="6">F6-6636</strain>
    </source>
</reference>
<evidence type="ECO:0000313" key="6">
    <source>
        <dbReference type="EMBL" id="MBU3852035.1"/>
    </source>
</evidence>
<reference evidence="6" key="1">
    <citation type="journal article" date="2021" name="PeerJ">
        <title>Extensive microbial diversity within the chicken gut microbiome revealed by metagenomics and culture.</title>
        <authorList>
            <person name="Gilroy R."/>
            <person name="Ravi A."/>
            <person name="Getino M."/>
            <person name="Pursley I."/>
            <person name="Horton D.L."/>
            <person name="Alikhan N.F."/>
            <person name="Baker D."/>
            <person name="Gharbi K."/>
            <person name="Hall N."/>
            <person name="Watson M."/>
            <person name="Adriaenssens E.M."/>
            <person name="Foster-Nyarko E."/>
            <person name="Jarju S."/>
            <person name="Secka A."/>
            <person name="Antonio M."/>
            <person name="Oren A."/>
            <person name="Chaudhuri R.R."/>
            <person name="La Ragione R."/>
            <person name="Hildebrand F."/>
            <person name="Pallen M.J."/>
        </authorList>
    </citation>
    <scope>NUCLEOTIDE SEQUENCE</scope>
    <source>
        <strain evidence="6">F6-6636</strain>
    </source>
</reference>
<name>A0A948TK02_9LACO</name>
<dbReference type="PANTHER" id="PTHR10429">
    <property type="entry name" value="DNA-3-METHYLADENINE GLYCOSYLASE"/>
    <property type="match status" value="1"/>
</dbReference>
<dbReference type="EMBL" id="JAHLFS010000060">
    <property type="protein sequence ID" value="MBU3852035.1"/>
    <property type="molecule type" value="Genomic_DNA"/>
</dbReference>
<organism evidence="6 7">
    <name type="scientific">Candidatus Paralactobacillus gallistercoris</name>
    <dbReference type="NCBI Taxonomy" id="2838724"/>
    <lineage>
        <taxon>Bacteria</taxon>
        <taxon>Bacillati</taxon>
        <taxon>Bacillota</taxon>
        <taxon>Bacilli</taxon>
        <taxon>Lactobacillales</taxon>
        <taxon>Lactobacillaceae</taxon>
        <taxon>Lactobacillus</taxon>
    </lineage>
</organism>
<dbReference type="Proteomes" id="UP000777303">
    <property type="component" value="Unassembled WGS sequence"/>
</dbReference>
<dbReference type="NCBIfam" id="TIGR00567">
    <property type="entry name" value="3mg"/>
    <property type="match status" value="1"/>
</dbReference>
<comment type="similarity">
    <text evidence="1 5">Belongs to the DNA glycosylase MPG family.</text>
</comment>
<dbReference type="EC" id="3.2.2.-" evidence="5"/>
<dbReference type="Gene3D" id="3.10.300.10">
    <property type="entry name" value="Methylpurine-DNA glycosylase (MPG)"/>
    <property type="match status" value="1"/>
</dbReference>
<evidence type="ECO:0000256" key="1">
    <source>
        <dbReference type="ARBA" id="ARBA00009232"/>
    </source>
</evidence>
<dbReference type="InterPro" id="IPR011034">
    <property type="entry name" value="Formyl_transferase-like_C_sf"/>
</dbReference>